<reference evidence="2" key="1">
    <citation type="journal article" date="2019" name="Int. J. Syst. Evol. Microbiol.">
        <title>The Global Catalogue of Microorganisms (GCM) 10K type strain sequencing project: providing services to taxonomists for standard genome sequencing and annotation.</title>
        <authorList>
            <consortium name="The Broad Institute Genomics Platform"/>
            <consortium name="The Broad Institute Genome Sequencing Center for Infectious Disease"/>
            <person name="Wu L."/>
            <person name="Ma J."/>
        </authorList>
    </citation>
    <scope>NUCLEOTIDE SEQUENCE [LARGE SCALE GENOMIC DNA]</scope>
    <source>
        <strain evidence="2">JCM 17810</strain>
    </source>
</reference>
<name>A0ABP8KVS1_9MICO</name>
<protein>
    <submittedName>
        <fullName evidence="1">Type IV toxin-antitoxin system AbiEi family antitoxin domain-containing protein</fullName>
    </submittedName>
</protein>
<dbReference type="Proteomes" id="UP001500622">
    <property type="component" value="Unassembled WGS sequence"/>
</dbReference>
<proteinExistence type="predicted"/>
<dbReference type="RefSeq" id="WP_345215009.1">
    <property type="nucleotide sequence ID" value="NZ_BAABGN010000002.1"/>
</dbReference>
<organism evidence="1 2">
    <name type="scientific">Georgenia halophila</name>
    <dbReference type="NCBI Taxonomy" id="620889"/>
    <lineage>
        <taxon>Bacteria</taxon>
        <taxon>Bacillati</taxon>
        <taxon>Actinomycetota</taxon>
        <taxon>Actinomycetes</taxon>
        <taxon>Micrococcales</taxon>
        <taxon>Bogoriellaceae</taxon>
        <taxon>Georgenia</taxon>
    </lineage>
</organism>
<comment type="caution">
    <text evidence="1">The sequence shown here is derived from an EMBL/GenBank/DDBJ whole genome shotgun (WGS) entry which is preliminary data.</text>
</comment>
<keyword evidence="2" id="KW-1185">Reference proteome</keyword>
<accession>A0ABP8KVS1</accession>
<dbReference type="EMBL" id="BAABGN010000002">
    <property type="protein sequence ID" value="GAA4417505.1"/>
    <property type="molecule type" value="Genomic_DNA"/>
</dbReference>
<sequence>MSVVEELLRLGGVATRSALIAATSRPEVDAALRTGEVTRLARGRYALPQADEARSRAHALTGVMCLLSAALHHGWAVKHPPDRPQVALPRNRKVPSDVVGSVEIRRLRLAPDDVVDGATSKDRTLLDCLRALPFDEALAVADSALRDGYPHKRLEAVARDARGPDSVRARRVARVATALAANPFESVLRAIAMTVAGLSVRPQVSLYRRNDSVVGGRTFLGRPDLVDEQLRIVLEADSFEWHGGRTALRSDALRYNGLVVDGWLVLRFTWEDVMFDSSAVRVMLERAVAERTDQLCAVCGAAS</sequence>
<evidence type="ECO:0000313" key="1">
    <source>
        <dbReference type="EMBL" id="GAA4417505.1"/>
    </source>
</evidence>
<evidence type="ECO:0000313" key="2">
    <source>
        <dbReference type="Proteomes" id="UP001500622"/>
    </source>
</evidence>
<dbReference type="SUPFAM" id="SSF52980">
    <property type="entry name" value="Restriction endonuclease-like"/>
    <property type="match status" value="1"/>
</dbReference>
<gene>
    <name evidence="1" type="ORF">GCM10023169_06060</name>
</gene>
<dbReference type="InterPro" id="IPR011335">
    <property type="entry name" value="Restrct_endonuc-II-like"/>
</dbReference>